<dbReference type="AlphaFoldDB" id="Q3A7H2"/>
<dbReference type="InterPro" id="IPR004843">
    <property type="entry name" value="Calcineurin-like_PHP"/>
</dbReference>
<dbReference type="RefSeq" id="WP_011340094.1">
    <property type="nucleotide sequence ID" value="NC_007498.2"/>
</dbReference>
<dbReference type="EMBL" id="CP000142">
    <property type="protein sequence ID" value="ABA87672.1"/>
    <property type="molecule type" value="Genomic_DNA"/>
</dbReference>
<dbReference type="SUPFAM" id="SSF56300">
    <property type="entry name" value="Metallo-dependent phosphatases"/>
    <property type="match status" value="1"/>
</dbReference>
<reference evidence="2 3" key="2">
    <citation type="journal article" date="2012" name="BMC Genomics">
        <title>The genome of Pelobacter carbinolicus reveals surprising metabolic capabilities and physiological features.</title>
        <authorList>
            <person name="Aklujkar M."/>
            <person name="Haveman S.A."/>
            <person name="Didonato R.Jr."/>
            <person name="Chertkov O."/>
            <person name="Han C.S."/>
            <person name="Land M.L."/>
            <person name="Brown P."/>
            <person name="Lovley D.R."/>
        </authorList>
    </citation>
    <scope>NUCLEOTIDE SEQUENCE [LARGE SCALE GENOMIC DNA]</scope>
    <source>
        <strain evidence="3">DSM 2380 / NBRC 103641 / GraBd1</strain>
    </source>
</reference>
<keyword evidence="3" id="KW-1185">Reference proteome</keyword>
<dbReference type="KEGG" id="pca:Pcar_0412"/>
<dbReference type="GO" id="GO:0016791">
    <property type="term" value="F:phosphatase activity"/>
    <property type="evidence" value="ECO:0007669"/>
    <property type="project" value="TreeGrafter"/>
</dbReference>
<dbReference type="GO" id="GO:0005737">
    <property type="term" value="C:cytoplasm"/>
    <property type="evidence" value="ECO:0007669"/>
    <property type="project" value="TreeGrafter"/>
</dbReference>
<accession>Q3A7H2</accession>
<name>Q3A7H2_SYNC1</name>
<dbReference type="CDD" id="cd00144">
    <property type="entry name" value="MPP_PPP_family"/>
    <property type="match status" value="1"/>
</dbReference>
<dbReference type="Gene3D" id="3.60.21.10">
    <property type="match status" value="1"/>
</dbReference>
<reference evidence="3" key="1">
    <citation type="submission" date="2005-10" db="EMBL/GenBank/DDBJ databases">
        <title>Complete sequence of Pelobacter carbinolicus DSM 2380.</title>
        <authorList>
            <person name="Copeland A."/>
            <person name="Lucas S."/>
            <person name="Lapidus A."/>
            <person name="Barry K."/>
            <person name="Detter J.C."/>
            <person name="Glavina T."/>
            <person name="Hammon N."/>
            <person name="Israni S."/>
            <person name="Pitluck S."/>
            <person name="Chertkov O."/>
            <person name="Schmutz J."/>
            <person name="Larimer F."/>
            <person name="Land M."/>
            <person name="Kyrpides N."/>
            <person name="Ivanova N."/>
            <person name="Richardson P."/>
        </authorList>
    </citation>
    <scope>NUCLEOTIDE SEQUENCE [LARGE SCALE GENOMIC DNA]</scope>
    <source>
        <strain evidence="3">DSM 2380 / NBRC 103641 / GraBd1</strain>
    </source>
</reference>
<dbReference type="eggNOG" id="COG0639">
    <property type="taxonomic scope" value="Bacteria"/>
</dbReference>
<sequence length="215" mass="24383">MSRRGRLLAIGDIHGCHRALRSLLARLSPNRGDRMVFLGDYIDRGPDPRGVIDTLLAVRRRVMRCTFLMGNHERMLLDVLEGRNLPLYLANGGLVTLLAYMTEGQLRLPASHRRFFNGLQRFHATGSHIFVHAGLRPDCPLSQQTEEDLLWIRDAFLASDADWGKTVVFGHTPMRKPLLQPRRIGLDTGAVYGGVLTACDLHTRRLWQAREPNRD</sequence>
<proteinExistence type="predicted"/>
<dbReference type="InterPro" id="IPR050126">
    <property type="entry name" value="Ap4A_hydrolase"/>
</dbReference>
<evidence type="ECO:0000313" key="3">
    <source>
        <dbReference type="Proteomes" id="UP000002534"/>
    </source>
</evidence>
<organism evidence="2 3">
    <name type="scientific">Syntrophotalea carbinolica (strain DSM 2380 / NBRC 103641 / GraBd1)</name>
    <name type="common">Pelobacter carbinolicus</name>
    <dbReference type="NCBI Taxonomy" id="338963"/>
    <lineage>
        <taxon>Bacteria</taxon>
        <taxon>Pseudomonadati</taxon>
        <taxon>Thermodesulfobacteriota</taxon>
        <taxon>Desulfuromonadia</taxon>
        <taxon>Desulfuromonadales</taxon>
        <taxon>Syntrophotaleaceae</taxon>
        <taxon>Syntrophotalea</taxon>
    </lineage>
</organism>
<dbReference type="Proteomes" id="UP000002534">
    <property type="component" value="Chromosome"/>
</dbReference>
<dbReference type="OrthoDB" id="9807890at2"/>
<dbReference type="PANTHER" id="PTHR42850">
    <property type="entry name" value="METALLOPHOSPHOESTERASE"/>
    <property type="match status" value="1"/>
</dbReference>
<evidence type="ECO:0000313" key="2">
    <source>
        <dbReference type="EMBL" id="ABA87672.1"/>
    </source>
</evidence>
<dbReference type="InterPro" id="IPR029052">
    <property type="entry name" value="Metallo-depent_PP-like"/>
</dbReference>
<dbReference type="GO" id="GO:0008803">
    <property type="term" value="F:bis(5'-nucleosyl)-tetraphosphatase (symmetrical) activity"/>
    <property type="evidence" value="ECO:0007669"/>
    <property type="project" value="TreeGrafter"/>
</dbReference>
<dbReference type="Pfam" id="PF00149">
    <property type="entry name" value="Metallophos"/>
    <property type="match status" value="1"/>
</dbReference>
<protein>
    <submittedName>
        <fullName evidence="2">Metallophosphoesterase, putative</fullName>
    </submittedName>
</protein>
<dbReference type="HOGENOM" id="CLU_023125_4_0_7"/>
<dbReference type="PANTHER" id="PTHR42850:SF4">
    <property type="entry name" value="ZINC-DEPENDENT ENDOPOLYPHOSPHATASE"/>
    <property type="match status" value="1"/>
</dbReference>
<evidence type="ECO:0000259" key="1">
    <source>
        <dbReference type="Pfam" id="PF00149"/>
    </source>
</evidence>
<dbReference type="GO" id="GO:0110154">
    <property type="term" value="P:RNA decapping"/>
    <property type="evidence" value="ECO:0007669"/>
    <property type="project" value="TreeGrafter"/>
</dbReference>
<dbReference type="STRING" id="338963.Pcar_0412"/>
<feature type="domain" description="Calcineurin-like phosphoesterase" evidence="1">
    <location>
        <begin position="6"/>
        <end position="175"/>
    </location>
</feature>
<gene>
    <name evidence="2" type="ordered locus">Pcar_0412</name>
</gene>